<sequence>MKKLITVVVIFLVLVSGTFLVFKASSSQDYHGSQQKSVVSSAVNSSNTGHMSVSSDSTFSTTNTSNLGHNSGESSTSSAVNSNAFEQTTSISKSNSSNEPTTPTEGQGHTVHNGQEAIDVIKDAYKSAGVDLNTFGFEVFNDNSHPNNFIVQSIVKSYRSDGGSGTADTYSVEPSGHYTLVN</sequence>
<reference evidence="2 4" key="2">
    <citation type="submission" date="2023-10" db="EMBL/GenBank/DDBJ databases">
        <authorList>
            <person name="Botero Cardona J."/>
        </authorList>
    </citation>
    <scope>NUCLEOTIDE SEQUENCE [LARGE SCALE GENOMIC DNA]</scope>
    <source>
        <strain evidence="2 4">R-53137</strain>
    </source>
</reference>
<dbReference type="Proteomes" id="UP001314262">
    <property type="component" value="Unassembled WGS sequence"/>
</dbReference>
<feature type="region of interest" description="Disordered" evidence="1">
    <location>
        <begin position="41"/>
        <end position="112"/>
    </location>
</feature>
<proteinExistence type="predicted"/>
<reference evidence="3" key="1">
    <citation type="journal article" date="2015" name="BMC Genomics">
        <title>Comparative genomics of Fructobacillus spp. and Leuconostoc spp. reveals niche-specific evolution of Fructobacillus spp.</title>
        <authorList>
            <person name="Endo A."/>
            <person name="Tanizawa Y."/>
            <person name="Tanaka N."/>
            <person name="Maeno S."/>
            <person name="Kumar H."/>
            <person name="Shiwa Y."/>
            <person name="Okada S."/>
            <person name="Yoshikawa H."/>
            <person name="Dicks L."/>
            <person name="Nakagawa J."/>
            <person name="Arita M."/>
        </authorList>
    </citation>
    <scope>NUCLEOTIDE SEQUENCE [LARGE SCALE GENOMIC DNA]</scope>
    <source>
        <strain evidence="3">F214-1</strain>
    </source>
</reference>
<organism evidence="3">
    <name type="scientific">Fructobacillus tropaeoli</name>
    <dbReference type="NCBI Taxonomy" id="709323"/>
    <lineage>
        <taxon>Bacteria</taxon>
        <taxon>Bacillati</taxon>
        <taxon>Bacillota</taxon>
        <taxon>Bacilli</taxon>
        <taxon>Lactobacillales</taxon>
        <taxon>Lactobacillaceae</taxon>
        <taxon>Fructobacillus</taxon>
    </lineage>
</organism>
<keyword evidence="4" id="KW-1185">Reference proteome</keyword>
<feature type="compositionally biased region" description="Polar residues" evidence="1">
    <location>
        <begin position="66"/>
        <end position="112"/>
    </location>
</feature>
<dbReference type="AlphaFoldDB" id="A0A3F3H121"/>
<dbReference type="RefSeq" id="WP_059393284.1">
    <property type="nucleotide sequence ID" value="NZ_BOJU01000002.1"/>
</dbReference>
<feature type="compositionally biased region" description="Low complexity" evidence="1">
    <location>
        <begin position="41"/>
        <end position="65"/>
    </location>
</feature>
<dbReference type="EMBL" id="CAUZLT010000001">
    <property type="protein sequence ID" value="CAK1231541.1"/>
    <property type="molecule type" value="Genomic_DNA"/>
</dbReference>
<dbReference type="EMBL" id="DF968078">
    <property type="protein sequence ID" value="GAP03787.1"/>
    <property type="molecule type" value="Genomic_DNA"/>
</dbReference>
<protein>
    <submittedName>
        <fullName evidence="3">Uncharacterized protein</fullName>
    </submittedName>
</protein>
<dbReference type="Proteomes" id="UP000064514">
    <property type="component" value="Unassembled WGS sequence"/>
</dbReference>
<evidence type="ECO:0000313" key="4">
    <source>
        <dbReference type="Proteomes" id="UP001314262"/>
    </source>
</evidence>
<accession>A0A3F3H121</accession>
<name>A0A3F3H121_9LACO</name>
<gene>
    <name evidence="3" type="ORF">FTRO_0013340</name>
    <name evidence="2" type="ORF">R53137_KAKDMLNK_00376</name>
</gene>
<evidence type="ECO:0000313" key="3">
    <source>
        <dbReference type="EMBL" id="GAP03787.1"/>
    </source>
</evidence>
<evidence type="ECO:0000313" key="2">
    <source>
        <dbReference type="EMBL" id="CAK1231541.1"/>
    </source>
</evidence>
<evidence type="ECO:0000256" key="1">
    <source>
        <dbReference type="SAM" id="MobiDB-lite"/>
    </source>
</evidence>